<name>A0A8X6ST25_TRICX</name>
<reference evidence="1" key="1">
    <citation type="submission" date="2020-08" db="EMBL/GenBank/DDBJ databases">
        <title>Multicomponent nature underlies the extraordinary mechanical properties of spider dragline silk.</title>
        <authorList>
            <person name="Kono N."/>
            <person name="Nakamura H."/>
            <person name="Mori M."/>
            <person name="Yoshida Y."/>
            <person name="Ohtoshi R."/>
            <person name="Malay A.D."/>
            <person name="Moran D.A.P."/>
            <person name="Tomita M."/>
            <person name="Numata K."/>
            <person name="Arakawa K."/>
        </authorList>
    </citation>
    <scope>NUCLEOTIDE SEQUENCE</scope>
</reference>
<accession>A0A8X6ST25</accession>
<evidence type="ECO:0000313" key="1">
    <source>
        <dbReference type="EMBL" id="GFY13896.1"/>
    </source>
</evidence>
<proteinExistence type="predicted"/>
<sequence length="77" mass="8822">MRTEPHEQEFASWLLHLNNGTSKNDYQSGEYIVEVPEKCVLKESIVEEIFGSFVFDKDNLSGKAILSPNNEYSLKIN</sequence>
<protein>
    <submittedName>
        <fullName evidence="1">ATP-dependent DNA helicase</fullName>
    </submittedName>
</protein>
<gene>
    <name evidence="1" type="primary">AVEN_179313_1</name>
    <name evidence="1" type="ORF">TNCV_986681</name>
</gene>
<keyword evidence="2" id="KW-1185">Reference proteome</keyword>
<dbReference type="Proteomes" id="UP000887159">
    <property type="component" value="Unassembled WGS sequence"/>
</dbReference>
<evidence type="ECO:0000313" key="2">
    <source>
        <dbReference type="Proteomes" id="UP000887159"/>
    </source>
</evidence>
<dbReference type="EMBL" id="BMAU01021324">
    <property type="protein sequence ID" value="GFY13896.1"/>
    <property type="molecule type" value="Genomic_DNA"/>
</dbReference>
<keyword evidence="1" id="KW-0067">ATP-binding</keyword>
<keyword evidence="1" id="KW-0378">Hydrolase</keyword>
<keyword evidence="1" id="KW-0547">Nucleotide-binding</keyword>
<dbReference type="AlphaFoldDB" id="A0A8X6ST25"/>
<dbReference type="GO" id="GO:0004386">
    <property type="term" value="F:helicase activity"/>
    <property type="evidence" value="ECO:0007669"/>
    <property type="project" value="UniProtKB-KW"/>
</dbReference>
<organism evidence="1 2">
    <name type="scientific">Trichonephila clavipes</name>
    <name type="common">Golden silk orbweaver</name>
    <name type="synonym">Nephila clavipes</name>
    <dbReference type="NCBI Taxonomy" id="2585209"/>
    <lineage>
        <taxon>Eukaryota</taxon>
        <taxon>Metazoa</taxon>
        <taxon>Ecdysozoa</taxon>
        <taxon>Arthropoda</taxon>
        <taxon>Chelicerata</taxon>
        <taxon>Arachnida</taxon>
        <taxon>Araneae</taxon>
        <taxon>Araneomorphae</taxon>
        <taxon>Entelegynae</taxon>
        <taxon>Araneoidea</taxon>
        <taxon>Nephilidae</taxon>
        <taxon>Trichonephila</taxon>
    </lineage>
</organism>
<comment type="caution">
    <text evidence="1">The sequence shown here is derived from an EMBL/GenBank/DDBJ whole genome shotgun (WGS) entry which is preliminary data.</text>
</comment>
<keyword evidence="1" id="KW-0347">Helicase</keyword>